<reference evidence="1 2" key="1">
    <citation type="submission" date="2024-01" db="EMBL/GenBank/DDBJ databases">
        <title>The complete chloroplast genome sequence of Lithospermum erythrorhizon: insights into the phylogenetic relationship among Boraginaceae species and the maternal lineages of purple gromwells.</title>
        <authorList>
            <person name="Okada T."/>
            <person name="Watanabe K."/>
        </authorList>
    </citation>
    <scope>NUCLEOTIDE SEQUENCE [LARGE SCALE GENOMIC DNA]</scope>
</reference>
<sequence length="149" mass="17120">MDGQRFFRAMICVDTSIPLCRMVNLKYGGELISGLLSYERFPNLYFNYGMLDRLIKKCNKNPPTGDKRKDLKYGLWIKSFGEKSKILTRMSGSVILREKVPEDATKEVEVRDERVSVAVSGSIALFSKQLQLDKDVRDEPPRLRILQLS</sequence>
<name>A0AAV3QA14_LITER</name>
<evidence type="ECO:0000313" key="2">
    <source>
        <dbReference type="Proteomes" id="UP001454036"/>
    </source>
</evidence>
<gene>
    <name evidence="1" type="ORF">LIER_43493</name>
</gene>
<proteinExistence type="predicted"/>
<organism evidence="1 2">
    <name type="scientific">Lithospermum erythrorhizon</name>
    <name type="common">Purple gromwell</name>
    <name type="synonym">Lithospermum officinale var. erythrorhizon</name>
    <dbReference type="NCBI Taxonomy" id="34254"/>
    <lineage>
        <taxon>Eukaryota</taxon>
        <taxon>Viridiplantae</taxon>
        <taxon>Streptophyta</taxon>
        <taxon>Embryophyta</taxon>
        <taxon>Tracheophyta</taxon>
        <taxon>Spermatophyta</taxon>
        <taxon>Magnoliopsida</taxon>
        <taxon>eudicotyledons</taxon>
        <taxon>Gunneridae</taxon>
        <taxon>Pentapetalae</taxon>
        <taxon>asterids</taxon>
        <taxon>lamiids</taxon>
        <taxon>Boraginales</taxon>
        <taxon>Boraginaceae</taxon>
        <taxon>Boraginoideae</taxon>
        <taxon>Lithospermeae</taxon>
        <taxon>Lithospermum</taxon>
    </lineage>
</organism>
<keyword evidence="2" id="KW-1185">Reference proteome</keyword>
<protein>
    <submittedName>
        <fullName evidence="1">Uncharacterized protein</fullName>
    </submittedName>
</protein>
<dbReference type="AlphaFoldDB" id="A0AAV3QA14"/>
<comment type="caution">
    <text evidence="1">The sequence shown here is derived from an EMBL/GenBank/DDBJ whole genome shotgun (WGS) entry which is preliminary data.</text>
</comment>
<dbReference type="EMBL" id="BAABME010035732">
    <property type="protein sequence ID" value="GAA0159786.1"/>
    <property type="molecule type" value="Genomic_DNA"/>
</dbReference>
<dbReference type="Proteomes" id="UP001454036">
    <property type="component" value="Unassembled WGS sequence"/>
</dbReference>
<accession>A0AAV3QA14</accession>
<evidence type="ECO:0000313" key="1">
    <source>
        <dbReference type="EMBL" id="GAA0159786.1"/>
    </source>
</evidence>